<sequence length="248" mass="28308">MEQAISRTGRRAGWSEFENNLLWETADEAQQQGLPLKAVFERIAQQTGRRPNSIRNYYYAQVQKREGAAERTQRFVPFTQQEVDWLMEQVLVARAQGQSVRSCLQKLADGDHSRMLRYQNKYRSVIKSRPEYVKQMVDRLNAEGVQCDTPKVNHRQRLDAGESLNRLNAEARAFGDADLARACETLTRYLRAAKCENAPEEMTQAAQALVDHVKHFLATSGEERANNLDTFCEQLSTSVGRLEACLPL</sequence>
<accession>A0A9D1LCD1</accession>
<proteinExistence type="predicted"/>
<comment type="caution">
    <text evidence="1">The sequence shown here is derived from an EMBL/GenBank/DDBJ whole genome shotgun (WGS) entry which is preliminary data.</text>
</comment>
<evidence type="ECO:0000313" key="2">
    <source>
        <dbReference type="Proteomes" id="UP000824072"/>
    </source>
</evidence>
<name>A0A9D1LCD1_9FIRM</name>
<protein>
    <recommendedName>
        <fullName evidence="3">Myb-like domain-containing protein</fullName>
    </recommendedName>
</protein>
<reference evidence="1" key="1">
    <citation type="submission" date="2020-10" db="EMBL/GenBank/DDBJ databases">
        <authorList>
            <person name="Gilroy R."/>
        </authorList>
    </citation>
    <scope>NUCLEOTIDE SEQUENCE</scope>
    <source>
        <strain evidence="1">ChiHcec3-11533</strain>
    </source>
</reference>
<evidence type="ECO:0008006" key="3">
    <source>
        <dbReference type="Google" id="ProtNLM"/>
    </source>
</evidence>
<organism evidence="1 2">
    <name type="scientific">Candidatus Pullichristensenella excrementigallinarum</name>
    <dbReference type="NCBI Taxonomy" id="2840907"/>
    <lineage>
        <taxon>Bacteria</taxon>
        <taxon>Bacillati</taxon>
        <taxon>Bacillota</taxon>
        <taxon>Clostridia</taxon>
        <taxon>Candidatus Pullichristensenella</taxon>
    </lineage>
</organism>
<reference evidence="1" key="2">
    <citation type="journal article" date="2021" name="PeerJ">
        <title>Extensive microbial diversity within the chicken gut microbiome revealed by metagenomics and culture.</title>
        <authorList>
            <person name="Gilroy R."/>
            <person name="Ravi A."/>
            <person name="Getino M."/>
            <person name="Pursley I."/>
            <person name="Horton D.L."/>
            <person name="Alikhan N.F."/>
            <person name="Baker D."/>
            <person name="Gharbi K."/>
            <person name="Hall N."/>
            <person name="Watson M."/>
            <person name="Adriaenssens E.M."/>
            <person name="Foster-Nyarko E."/>
            <person name="Jarju S."/>
            <person name="Secka A."/>
            <person name="Antonio M."/>
            <person name="Oren A."/>
            <person name="Chaudhuri R.R."/>
            <person name="La Ragione R."/>
            <person name="Hildebrand F."/>
            <person name="Pallen M.J."/>
        </authorList>
    </citation>
    <scope>NUCLEOTIDE SEQUENCE</scope>
    <source>
        <strain evidence="1">ChiHcec3-11533</strain>
    </source>
</reference>
<dbReference type="Proteomes" id="UP000824072">
    <property type="component" value="Unassembled WGS sequence"/>
</dbReference>
<dbReference type="AlphaFoldDB" id="A0A9D1LCD1"/>
<dbReference type="EMBL" id="DVMU01000081">
    <property type="protein sequence ID" value="HIU33641.1"/>
    <property type="molecule type" value="Genomic_DNA"/>
</dbReference>
<gene>
    <name evidence="1" type="ORF">IAB02_03675</name>
</gene>
<evidence type="ECO:0000313" key="1">
    <source>
        <dbReference type="EMBL" id="HIU33641.1"/>
    </source>
</evidence>